<evidence type="ECO:0000313" key="1">
    <source>
        <dbReference type="EMBL" id="EEY58480.1"/>
    </source>
</evidence>
<dbReference type="EMBL" id="DS028118">
    <property type="protein sequence ID" value="EEY58480.1"/>
    <property type="molecule type" value="Genomic_DNA"/>
</dbReference>
<accession>D0MSL1</accession>
<dbReference type="HOGENOM" id="CLU_1910745_0_0_1"/>
<keyword evidence="2" id="KW-1185">Reference proteome</keyword>
<evidence type="ECO:0008006" key="3">
    <source>
        <dbReference type="Google" id="ProtNLM"/>
    </source>
</evidence>
<dbReference type="KEGG" id="pif:PITG_01149"/>
<protein>
    <recommendedName>
        <fullName evidence="3">MULE transposase domain-containing protein</fullName>
    </recommendedName>
</protein>
<dbReference type="VEuPathDB" id="FungiDB:PITG_01149"/>
<proteinExistence type="predicted"/>
<reference evidence="2" key="1">
    <citation type="journal article" date="2009" name="Nature">
        <title>Genome sequence and analysis of the Irish potato famine pathogen Phytophthora infestans.</title>
        <authorList>
            <consortium name="The Broad Institute Genome Sequencing Platform"/>
            <person name="Haas B.J."/>
            <person name="Kamoun S."/>
            <person name="Zody M.C."/>
            <person name="Jiang R.H."/>
            <person name="Handsaker R.E."/>
            <person name="Cano L.M."/>
            <person name="Grabherr M."/>
            <person name="Kodira C.D."/>
            <person name="Raffaele S."/>
            <person name="Torto-Alalibo T."/>
            <person name="Bozkurt T.O."/>
            <person name="Ah-Fong A.M."/>
            <person name="Alvarado L."/>
            <person name="Anderson V.L."/>
            <person name="Armstrong M.R."/>
            <person name="Avrova A."/>
            <person name="Baxter L."/>
            <person name="Beynon J."/>
            <person name="Boevink P.C."/>
            <person name="Bollmann S.R."/>
            <person name="Bos J.I."/>
            <person name="Bulone V."/>
            <person name="Cai G."/>
            <person name="Cakir C."/>
            <person name="Carrington J.C."/>
            <person name="Chawner M."/>
            <person name="Conti L."/>
            <person name="Costanzo S."/>
            <person name="Ewan R."/>
            <person name="Fahlgren N."/>
            <person name="Fischbach M.A."/>
            <person name="Fugelstad J."/>
            <person name="Gilroy E.M."/>
            <person name="Gnerre S."/>
            <person name="Green P.J."/>
            <person name="Grenville-Briggs L.J."/>
            <person name="Griffith J."/>
            <person name="Grunwald N.J."/>
            <person name="Horn K."/>
            <person name="Horner N.R."/>
            <person name="Hu C.H."/>
            <person name="Huitema E."/>
            <person name="Jeong D.H."/>
            <person name="Jones A.M."/>
            <person name="Jones J.D."/>
            <person name="Jones R.W."/>
            <person name="Karlsson E.K."/>
            <person name="Kunjeti S.G."/>
            <person name="Lamour K."/>
            <person name="Liu Z."/>
            <person name="Ma L."/>
            <person name="Maclean D."/>
            <person name="Chibucos M.C."/>
            <person name="McDonald H."/>
            <person name="McWalters J."/>
            <person name="Meijer H.J."/>
            <person name="Morgan W."/>
            <person name="Morris P.F."/>
            <person name="Munro C.A."/>
            <person name="O'Neill K."/>
            <person name="Ospina-Giraldo M."/>
            <person name="Pinzon A."/>
            <person name="Pritchard L."/>
            <person name="Ramsahoye B."/>
            <person name="Ren Q."/>
            <person name="Restrepo S."/>
            <person name="Roy S."/>
            <person name="Sadanandom A."/>
            <person name="Savidor A."/>
            <person name="Schornack S."/>
            <person name="Schwartz D.C."/>
            <person name="Schumann U.D."/>
            <person name="Schwessinger B."/>
            <person name="Seyer L."/>
            <person name="Sharpe T."/>
            <person name="Silvar C."/>
            <person name="Song J."/>
            <person name="Studholme D.J."/>
            <person name="Sykes S."/>
            <person name="Thines M."/>
            <person name="van de Vondervoort P.J."/>
            <person name="Phuntumart V."/>
            <person name="Wawra S."/>
            <person name="Weide R."/>
            <person name="Win J."/>
            <person name="Young C."/>
            <person name="Zhou S."/>
            <person name="Fry W."/>
            <person name="Meyers B.C."/>
            <person name="van West P."/>
            <person name="Ristaino J."/>
            <person name="Govers F."/>
            <person name="Birch P.R."/>
            <person name="Whisson S.C."/>
            <person name="Judelson H.S."/>
            <person name="Nusbaum C."/>
        </authorList>
    </citation>
    <scope>NUCLEOTIDE SEQUENCE [LARGE SCALE GENOMIC DNA]</scope>
    <source>
        <strain evidence="2">T30-4</strain>
    </source>
</reference>
<sequence length="133" mass="14995">MKDPLYNGICLTIIGKDGNKPNIPIAVAYIHKETVDNFACFFLQLLHLKFCTVHIRFNVMDKFKSLKLNLQSVKNDILALQVTFVVYIPQIGALPLFGIRTTSAIEEENNGLLWGRVRNQLVLGSLMAYSGRL</sequence>
<dbReference type="Proteomes" id="UP000006643">
    <property type="component" value="Unassembled WGS sequence"/>
</dbReference>
<dbReference type="GeneID" id="9473545"/>
<evidence type="ECO:0000313" key="2">
    <source>
        <dbReference type="Proteomes" id="UP000006643"/>
    </source>
</evidence>
<gene>
    <name evidence="1" type="ORF">PITG_01149</name>
</gene>
<dbReference type="OrthoDB" id="129375at2759"/>
<dbReference type="AlphaFoldDB" id="D0MSL1"/>
<dbReference type="RefSeq" id="XP_002909666.1">
    <property type="nucleotide sequence ID" value="XM_002909620.1"/>
</dbReference>
<dbReference type="InParanoid" id="D0MSL1"/>
<organism evidence="1 2">
    <name type="scientific">Phytophthora infestans (strain T30-4)</name>
    <name type="common">Potato late blight agent</name>
    <dbReference type="NCBI Taxonomy" id="403677"/>
    <lineage>
        <taxon>Eukaryota</taxon>
        <taxon>Sar</taxon>
        <taxon>Stramenopiles</taxon>
        <taxon>Oomycota</taxon>
        <taxon>Peronosporomycetes</taxon>
        <taxon>Peronosporales</taxon>
        <taxon>Peronosporaceae</taxon>
        <taxon>Phytophthora</taxon>
    </lineage>
</organism>
<name>D0MSL1_PHYIT</name>